<reference evidence="2" key="1">
    <citation type="submission" date="2022-11" db="UniProtKB">
        <authorList>
            <consortium name="WormBaseParasite"/>
        </authorList>
    </citation>
    <scope>IDENTIFICATION</scope>
</reference>
<organism evidence="1 2">
    <name type="scientific">Romanomermis culicivorax</name>
    <name type="common">Nematode worm</name>
    <dbReference type="NCBI Taxonomy" id="13658"/>
    <lineage>
        <taxon>Eukaryota</taxon>
        <taxon>Metazoa</taxon>
        <taxon>Ecdysozoa</taxon>
        <taxon>Nematoda</taxon>
        <taxon>Enoplea</taxon>
        <taxon>Dorylaimia</taxon>
        <taxon>Mermithida</taxon>
        <taxon>Mermithoidea</taxon>
        <taxon>Mermithidae</taxon>
        <taxon>Romanomermis</taxon>
    </lineage>
</organism>
<dbReference type="Proteomes" id="UP000887565">
    <property type="component" value="Unplaced"/>
</dbReference>
<sequence length="7" mass="934">MKMVRRN</sequence>
<evidence type="ECO:0000313" key="2">
    <source>
        <dbReference type="WBParaSite" id="nRc.2.0.1.t41922-RA"/>
    </source>
</evidence>
<name>A0A915KUV9_ROMCU</name>
<accession>A0A915KUV9</accession>
<proteinExistence type="predicted"/>
<evidence type="ECO:0000313" key="1">
    <source>
        <dbReference type="Proteomes" id="UP000887565"/>
    </source>
</evidence>
<keyword evidence="1" id="KW-1185">Reference proteome</keyword>
<dbReference type="WBParaSite" id="nRc.2.0.1.t41922-RA">
    <property type="protein sequence ID" value="nRc.2.0.1.t41922-RA"/>
    <property type="gene ID" value="nRc.2.0.1.g41922"/>
</dbReference>
<protein>
    <submittedName>
        <fullName evidence="2">Uncharacterized protein</fullName>
    </submittedName>
</protein>